<dbReference type="InterPro" id="IPR002941">
    <property type="entry name" value="DNA_methylase_N4/N6"/>
</dbReference>
<evidence type="ECO:0000256" key="8">
    <source>
        <dbReference type="ARBA" id="ARBA00049120"/>
    </source>
</evidence>
<dbReference type="InterPro" id="IPR017985">
    <property type="entry name" value="MeTrfase_CN4_CS"/>
</dbReference>
<dbReference type="OrthoDB" id="8901552at2"/>
<evidence type="ECO:0000313" key="11">
    <source>
        <dbReference type="Proteomes" id="UP000228751"/>
    </source>
</evidence>
<comment type="catalytic activity">
    <reaction evidence="7">
        <text>a 2'-deoxyadenosine in DNA + S-adenosyl-L-methionine = an N(6)-methyl-2'-deoxyadenosine in DNA + S-adenosyl-L-homocysteine + H(+)</text>
        <dbReference type="Rhea" id="RHEA:15197"/>
        <dbReference type="Rhea" id="RHEA-COMP:12418"/>
        <dbReference type="Rhea" id="RHEA-COMP:12419"/>
        <dbReference type="ChEBI" id="CHEBI:15378"/>
        <dbReference type="ChEBI" id="CHEBI:57856"/>
        <dbReference type="ChEBI" id="CHEBI:59789"/>
        <dbReference type="ChEBI" id="CHEBI:90615"/>
        <dbReference type="ChEBI" id="CHEBI:90616"/>
        <dbReference type="EC" id="2.1.1.72"/>
    </reaction>
</comment>
<dbReference type="GO" id="GO:0015667">
    <property type="term" value="F:site-specific DNA-methyltransferase (cytosine-N4-specific) activity"/>
    <property type="evidence" value="ECO:0007669"/>
    <property type="project" value="UniProtKB-EC"/>
</dbReference>
<keyword evidence="3" id="KW-0808">Transferase</keyword>
<evidence type="ECO:0000256" key="2">
    <source>
        <dbReference type="ARBA" id="ARBA00022603"/>
    </source>
</evidence>
<keyword evidence="5" id="KW-0680">Restriction system</keyword>
<evidence type="ECO:0000256" key="1">
    <source>
        <dbReference type="ARBA" id="ARBA00010203"/>
    </source>
</evidence>
<sequence>MTDISRVPSFHGEFWTSSQKEGNSLHSFTYRGCYKAQLPRFFISRLTDINDIVCDPFMGRGTTLIEASLMGRMVNGSDINPISPMIVAPRLEPPSLEKVVEKLDEMQWGVSQKKLSRWKRRNPHQWDEMEPYFHKDTFSDILMLRERCLGLPPWSSSVEAWIRMVTMAILTGHSPGFLSRYTLPPGSTAYPDAQRRINAKHRKGSEPKDVKKLIIAKSARLLATGIMPASRFPTLDASSADNLSLCESQTVKLVMTSPPFVDTIDYAKENWLRMWFAGIIDSYADLQSEKTPSIWRSGSISGWEQMMVGAMREMSRVLVPGGVAAIEVGEIRNGTETLDDRIIRLSQTVGLIPFALFVHEQNFTKTSHIWGVKNKTKGTNTNRIVLLRKPGGVALKGEDVLASVGSN</sequence>
<keyword evidence="2 10" id="KW-0489">Methyltransferase</keyword>
<comment type="catalytic activity">
    <reaction evidence="8">
        <text>a 2'-deoxycytidine in DNA + S-adenosyl-L-methionine = an N(4)-methyl-2'-deoxycytidine in DNA + S-adenosyl-L-homocysteine + H(+)</text>
        <dbReference type="Rhea" id="RHEA:16857"/>
        <dbReference type="Rhea" id="RHEA-COMP:11369"/>
        <dbReference type="Rhea" id="RHEA-COMP:13674"/>
        <dbReference type="ChEBI" id="CHEBI:15378"/>
        <dbReference type="ChEBI" id="CHEBI:57856"/>
        <dbReference type="ChEBI" id="CHEBI:59789"/>
        <dbReference type="ChEBI" id="CHEBI:85452"/>
        <dbReference type="ChEBI" id="CHEBI:137933"/>
        <dbReference type="EC" id="2.1.1.113"/>
    </reaction>
</comment>
<dbReference type="Pfam" id="PF01555">
    <property type="entry name" value="N6_N4_Mtase"/>
    <property type="match status" value="1"/>
</dbReference>
<dbReference type="EMBL" id="PEBQ01000181">
    <property type="protein sequence ID" value="PHY92895.1"/>
    <property type="molecule type" value="Genomic_DNA"/>
</dbReference>
<evidence type="ECO:0000259" key="9">
    <source>
        <dbReference type="Pfam" id="PF01555"/>
    </source>
</evidence>
<evidence type="ECO:0000256" key="4">
    <source>
        <dbReference type="ARBA" id="ARBA00022691"/>
    </source>
</evidence>
<reference evidence="10 11" key="1">
    <citation type="submission" date="2017-10" db="EMBL/GenBank/DDBJ databases">
        <title>Genomic analysis of the genus Acetobacter.</title>
        <authorList>
            <person name="Kim K.H."/>
            <person name="Chun B.H."/>
            <person name="Son A.R."/>
            <person name="Jeon C.O."/>
        </authorList>
    </citation>
    <scope>NUCLEOTIDE SEQUENCE [LARGE SCALE GENOMIC DNA]</scope>
    <source>
        <strain evidence="10 11">LHT 2458</strain>
    </source>
</reference>
<dbReference type="Proteomes" id="UP000228751">
    <property type="component" value="Unassembled WGS sequence"/>
</dbReference>
<dbReference type="GO" id="GO:0003677">
    <property type="term" value="F:DNA binding"/>
    <property type="evidence" value="ECO:0007669"/>
    <property type="project" value="UniProtKB-KW"/>
</dbReference>
<dbReference type="GO" id="GO:0009307">
    <property type="term" value="P:DNA restriction-modification system"/>
    <property type="evidence" value="ECO:0007669"/>
    <property type="project" value="UniProtKB-KW"/>
</dbReference>
<dbReference type="GO" id="GO:0008170">
    <property type="term" value="F:N-methyltransferase activity"/>
    <property type="evidence" value="ECO:0007669"/>
    <property type="project" value="InterPro"/>
</dbReference>
<comment type="similarity">
    <text evidence="1">Belongs to the N(4)/N(6)-methyltransferase family. N(4) subfamily.</text>
</comment>
<dbReference type="InterPro" id="IPR029063">
    <property type="entry name" value="SAM-dependent_MTases_sf"/>
</dbReference>
<dbReference type="SUPFAM" id="SSF53335">
    <property type="entry name" value="S-adenosyl-L-methionine-dependent methyltransferases"/>
    <property type="match status" value="2"/>
</dbReference>
<organism evidence="10 11">
    <name type="scientific">Acetobacter pomorum</name>
    <dbReference type="NCBI Taxonomy" id="65959"/>
    <lineage>
        <taxon>Bacteria</taxon>
        <taxon>Pseudomonadati</taxon>
        <taxon>Pseudomonadota</taxon>
        <taxon>Alphaproteobacteria</taxon>
        <taxon>Acetobacterales</taxon>
        <taxon>Acetobacteraceae</taxon>
        <taxon>Acetobacter</taxon>
    </lineage>
</organism>
<evidence type="ECO:0000256" key="7">
    <source>
        <dbReference type="ARBA" id="ARBA00047942"/>
    </source>
</evidence>
<dbReference type="PROSITE" id="PS00093">
    <property type="entry name" value="N4_MTASE"/>
    <property type="match status" value="1"/>
</dbReference>
<dbReference type="GO" id="GO:0009007">
    <property type="term" value="F:site-specific DNA-methyltransferase (adenine-specific) activity"/>
    <property type="evidence" value="ECO:0007669"/>
    <property type="project" value="UniProtKB-EC"/>
</dbReference>
<evidence type="ECO:0000256" key="6">
    <source>
        <dbReference type="ARBA" id="ARBA00023125"/>
    </source>
</evidence>
<evidence type="ECO:0000256" key="3">
    <source>
        <dbReference type="ARBA" id="ARBA00022679"/>
    </source>
</evidence>
<gene>
    <name evidence="10" type="ORF">CSR02_14375</name>
</gene>
<evidence type="ECO:0000313" key="10">
    <source>
        <dbReference type="EMBL" id="PHY92895.1"/>
    </source>
</evidence>
<keyword evidence="6" id="KW-0238">DNA-binding</keyword>
<name>A0A2G4RAU4_9PROT</name>
<evidence type="ECO:0000256" key="5">
    <source>
        <dbReference type="ARBA" id="ARBA00022747"/>
    </source>
</evidence>
<dbReference type="AlphaFoldDB" id="A0A2G4RAU4"/>
<protein>
    <submittedName>
        <fullName evidence="10">DNA modification methylase</fullName>
    </submittedName>
</protein>
<dbReference type="GO" id="GO:0032259">
    <property type="term" value="P:methylation"/>
    <property type="evidence" value="ECO:0007669"/>
    <property type="project" value="UniProtKB-KW"/>
</dbReference>
<comment type="caution">
    <text evidence="10">The sequence shown here is derived from an EMBL/GenBank/DDBJ whole genome shotgun (WGS) entry which is preliminary data.</text>
</comment>
<feature type="domain" description="DNA methylase N-4/N-6" evidence="9">
    <location>
        <begin position="12"/>
        <end position="80"/>
    </location>
</feature>
<keyword evidence="11" id="KW-1185">Reference proteome</keyword>
<keyword evidence="4" id="KW-0949">S-adenosyl-L-methionine</keyword>
<dbReference type="RefSeq" id="WP_099542127.1">
    <property type="nucleotide sequence ID" value="NZ_PEBQ01000181.1"/>
</dbReference>
<proteinExistence type="inferred from homology"/>
<accession>A0A2G4RAU4</accession>
<dbReference type="Gene3D" id="3.40.50.150">
    <property type="entry name" value="Vaccinia Virus protein VP39"/>
    <property type="match status" value="2"/>
</dbReference>